<evidence type="ECO:0000313" key="1">
    <source>
        <dbReference type="EMBL" id="MFC3460409.1"/>
    </source>
</evidence>
<dbReference type="EMBL" id="JBHRVV010000001">
    <property type="protein sequence ID" value="MFC3460409.1"/>
    <property type="molecule type" value="Genomic_DNA"/>
</dbReference>
<name>A0ABV7PR31_9BURK</name>
<dbReference type="Proteomes" id="UP001595665">
    <property type="component" value="Unassembled WGS sequence"/>
</dbReference>
<evidence type="ECO:0000313" key="2">
    <source>
        <dbReference type="Proteomes" id="UP001595665"/>
    </source>
</evidence>
<dbReference type="RefSeq" id="WP_379736984.1">
    <property type="nucleotide sequence ID" value="NZ_JBHRVV010000001.1"/>
</dbReference>
<gene>
    <name evidence="1" type="ORF">ACFOPH_19435</name>
</gene>
<proteinExistence type="predicted"/>
<comment type="caution">
    <text evidence="1">The sequence shown here is derived from an EMBL/GenBank/DDBJ whole genome shotgun (WGS) entry which is preliminary data.</text>
</comment>
<accession>A0ABV7PR31</accession>
<protein>
    <submittedName>
        <fullName evidence="1">Uncharacterized protein</fullName>
    </submittedName>
</protein>
<organism evidence="1 2">
    <name type="scientific">Massilia haematophila</name>
    <dbReference type="NCBI Taxonomy" id="457923"/>
    <lineage>
        <taxon>Bacteria</taxon>
        <taxon>Pseudomonadati</taxon>
        <taxon>Pseudomonadota</taxon>
        <taxon>Betaproteobacteria</taxon>
        <taxon>Burkholderiales</taxon>
        <taxon>Oxalobacteraceae</taxon>
        <taxon>Telluria group</taxon>
        <taxon>Massilia</taxon>
    </lineage>
</organism>
<reference evidence="2" key="1">
    <citation type="journal article" date="2019" name="Int. J. Syst. Evol. Microbiol.">
        <title>The Global Catalogue of Microorganisms (GCM) 10K type strain sequencing project: providing services to taxonomists for standard genome sequencing and annotation.</title>
        <authorList>
            <consortium name="The Broad Institute Genomics Platform"/>
            <consortium name="The Broad Institute Genome Sequencing Center for Infectious Disease"/>
            <person name="Wu L."/>
            <person name="Ma J."/>
        </authorList>
    </citation>
    <scope>NUCLEOTIDE SEQUENCE [LARGE SCALE GENOMIC DNA]</scope>
    <source>
        <strain evidence="2">CCM 7480</strain>
    </source>
</reference>
<keyword evidence="2" id="KW-1185">Reference proteome</keyword>
<sequence length="58" mass="7109">MVNILDIEDMPMSSRISAVSRPMRFAMRCGMMRRPYFPFSNWRSPFHVRFRLFLFQFT</sequence>